<dbReference type="Proteomes" id="UP000886595">
    <property type="component" value="Unassembled WGS sequence"/>
</dbReference>
<protein>
    <submittedName>
        <fullName evidence="2">Uncharacterized protein</fullName>
    </submittedName>
</protein>
<evidence type="ECO:0000313" key="3">
    <source>
        <dbReference type="Proteomes" id="UP000886595"/>
    </source>
</evidence>
<keyword evidence="3" id="KW-1185">Reference proteome</keyword>
<gene>
    <name evidence="2" type="ORF">Bca52824_045665</name>
</gene>
<proteinExistence type="predicted"/>
<evidence type="ECO:0000313" key="2">
    <source>
        <dbReference type="EMBL" id="KAG2286061.1"/>
    </source>
</evidence>
<name>A0A8X7RCW9_BRACI</name>
<dbReference type="EMBL" id="JAAMPC010000010">
    <property type="protein sequence ID" value="KAG2286061.1"/>
    <property type="molecule type" value="Genomic_DNA"/>
</dbReference>
<evidence type="ECO:0000256" key="1">
    <source>
        <dbReference type="SAM" id="MobiDB-lite"/>
    </source>
</evidence>
<feature type="compositionally biased region" description="Low complexity" evidence="1">
    <location>
        <begin position="52"/>
        <end position="64"/>
    </location>
</feature>
<dbReference type="OrthoDB" id="1114171at2759"/>
<dbReference type="AlphaFoldDB" id="A0A8X7RCW9"/>
<feature type="region of interest" description="Disordered" evidence="1">
    <location>
        <begin position="52"/>
        <end position="72"/>
    </location>
</feature>
<reference evidence="2 3" key="1">
    <citation type="submission" date="2020-02" db="EMBL/GenBank/DDBJ databases">
        <authorList>
            <person name="Ma Q."/>
            <person name="Huang Y."/>
            <person name="Song X."/>
            <person name="Pei D."/>
        </authorList>
    </citation>
    <scope>NUCLEOTIDE SEQUENCE [LARGE SCALE GENOMIC DNA]</scope>
    <source>
        <strain evidence="2">Sxm20200214</strain>
        <tissue evidence="2">Leaf</tissue>
    </source>
</reference>
<organism evidence="2 3">
    <name type="scientific">Brassica carinata</name>
    <name type="common">Ethiopian mustard</name>
    <name type="synonym">Abyssinian cabbage</name>
    <dbReference type="NCBI Taxonomy" id="52824"/>
    <lineage>
        <taxon>Eukaryota</taxon>
        <taxon>Viridiplantae</taxon>
        <taxon>Streptophyta</taxon>
        <taxon>Embryophyta</taxon>
        <taxon>Tracheophyta</taxon>
        <taxon>Spermatophyta</taxon>
        <taxon>Magnoliopsida</taxon>
        <taxon>eudicotyledons</taxon>
        <taxon>Gunneridae</taxon>
        <taxon>Pentapetalae</taxon>
        <taxon>rosids</taxon>
        <taxon>malvids</taxon>
        <taxon>Brassicales</taxon>
        <taxon>Brassicaceae</taxon>
        <taxon>Brassiceae</taxon>
        <taxon>Brassica</taxon>
    </lineage>
</organism>
<accession>A0A8X7RCW9</accession>
<sequence>MEELHEVTLQYLNCPDPKEAAARRQRVLISDAIGDMEEAASTIIAAAIRNAPQQPTVPQQQHQTLASNQTKS</sequence>
<comment type="caution">
    <text evidence="2">The sequence shown here is derived from an EMBL/GenBank/DDBJ whole genome shotgun (WGS) entry which is preliminary data.</text>
</comment>